<dbReference type="GO" id="GO:0016020">
    <property type="term" value="C:membrane"/>
    <property type="evidence" value="ECO:0007669"/>
    <property type="project" value="UniProtKB-SubCell"/>
</dbReference>
<dbReference type="EMBL" id="HBUF01560407">
    <property type="protein sequence ID" value="CAG6762071.1"/>
    <property type="molecule type" value="Transcribed_RNA"/>
</dbReference>
<dbReference type="PANTHER" id="PTHR43038">
    <property type="entry name" value="ATP-BINDING CASSETTE, SUB-FAMILY H, MEMBER 1"/>
    <property type="match status" value="1"/>
</dbReference>
<accession>A0A8D9ABD8</accession>
<dbReference type="SMART" id="SM00382">
    <property type="entry name" value="AAA"/>
    <property type="match status" value="1"/>
</dbReference>
<evidence type="ECO:0000256" key="5">
    <source>
        <dbReference type="ARBA" id="ARBA00022989"/>
    </source>
</evidence>
<dbReference type="InterPro" id="IPR027417">
    <property type="entry name" value="P-loop_NTPase"/>
</dbReference>
<evidence type="ECO:0000256" key="7">
    <source>
        <dbReference type="SAM" id="Phobius"/>
    </source>
</evidence>
<evidence type="ECO:0000256" key="1">
    <source>
        <dbReference type="ARBA" id="ARBA00004141"/>
    </source>
</evidence>
<dbReference type="PROSITE" id="PS00211">
    <property type="entry name" value="ABC_TRANSPORTER_1"/>
    <property type="match status" value="1"/>
</dbReference>
<dbReference type="InterPro" id="IPR013525">
    <property type="entry name" value="ABC2_TM"/>
</dbReference>
<evidence type="ECO:0000256" key="2">
    <source>
        <dbReference type="ARBA" id="ARBA00022692"/>
    </source>
</evidence>
<evidence type="ECO:0000256" key="4">
    <source>
        <dbReference type="ARBA" id="ARBA00022840"/>
    </source>
</evidence>
<dbReference type="PROSITE" id="PS50893">
    <property type="entry name" value="ABC_TRANSPORTER_2"/>
    <property type="match status" value="1"/>
</dbReference>
<dbReference type="InterPro" id="IPR003593">
    <property type="entry name" value="AAA+_ATPase"/>
</dbReference>
<dbReference type="Gene3D" id="3.40.50.300">
    <property type="entry name" value="P-loop containing nucleotide triphosphate hydrolases"/>
    <property type="match status" value="1"/>
</dbReference>
<dbReference type="InterPro" id="IPR017871">
    <property type="entry name" value="ABC_transporter-like_CS"/>
</dbReference>
<proteinExistence type="predicted"/>
<protein>
    <submittedName>
        <fullName evidence="9">ABC transporter G family member 23</fullName>
    </submittedName>
</protein>
<dbReference type="Pfam" id="PF00005">
    <property type="entry name" value="ABC_tran"/>
    <property type="match status" value="1"/>
</dbReference>
<keyword evidence="4" id="KW-0067">ATP-binding</keyword>
<feature type="domain" description="ABC transporter" evidence="8">
    <location>
        <begin position="10"/>
        <end position="233"/>
    </location>
</feature>
<dbReference type="GO" id="GO:0005524">
    <property type="term" value="F:ATP binding"/>
    <property type="evidence" value="ECO:0007669"/>
    <property type="project" value="UniProtKB-KW"/>
</dbReference>
<feature type="transmembrane region" description="Helical" evidence="7">
    <location>
        <begin position="648"/>
        <end position="668"/>
    </location>
</feature>
<reference evidence="9" key="1">
    <citation type="submission" date="2021-05" db="EMBL/GenBank/DDBJ databases">
        <authorList>
            <person name="Alioto T."/>
            <person name="Alioto T."/>
            <person name="Gomez Garrido J."/>
        </authorList>
    </citation>
    <scope>NUCLEOTIDE SEQUENCE</scope>
</reference>
<evidence type="ECO:0000313" key="9">
    <source>
        <dbReference type="EMBL" id="CAG6762070.1"/>
    </source>
</evidence>
<evidence type="ECO:0000256" key="6">
    <source>
        <dbReference type="ARBA" id="ARBA00023136"/>
    </source>
</evidence>
<dbReference type="PANTHER" id="PTHR43038:SF3">
    <property type="entry name" value="ABC TRANSPORTER G FAMILY MEMBER 20 ISOFORM X1"/>
    <property type="match status" value="1"/>
</dbReference>
<dbReference type="GO" id="GO:0140359">
    <property type="term" value="F:ABC-type transporter activity"/>
    <property type="evidence" value="ECO:0007669"/>
    <property type="project" value="InterPro"/>
</dbReference>
<dbReference type="EMBL" id="HBUF01560406">
    <property type="protein sequence ID" value="CAG6762070.1"/>
    <property type="molecule type" value="Transcribed_RNA"/>
</dbReference>
<dbReference type="InterPro" id="IPR003439">
    <property type="entry name" value="ABC_transporter-like_ATP-bd"/>
</dbReference>
<evidence type="ECO:0000256" key="3">
    <source>
        <dbReference type="ARBA" id="ARBA00022741"/>
    </source>
</evidence>
<feature type="transmembrane region" description="Helical" evidence="7">
    <location>
        <begin position="588"/>
        <end position="610"/>
    </location>
</feature>
<name>A0A8D9ABD8_9HEMI</name>
<sequence>MEPTPPGAAVSVRSVYKRYSKASPWILKGINLTVEKSTIYGLLGASGCGKTTLLQCLVGRHFVDYGQIQVCIDEKKLLGHMPQQVALYTEFSIAEVVRYFGYLYGMAARDIHRKYRYLSKLLNLPQNDEQLCGDLSGGQQRRVSLAITLLHDPQLLILDEPTAGTDPVLSSIIWTHLIELSNQGKTVIITTHYIEEARQENVIGLMREGVLLEESDPQSLLLRYNCAGLEEAFLYLCSRQSKDKAENVEESDNPPLMVQYAPVLDSPLISDEYISWARFKAQLLKQFIWIKRNLLIMSYVVFLPLICMYTFNCAVGLFPSSLPLALINDETNNCSQTVDRACDLTGPMSCRYMNHIKETGKIQLIHYHNSSEAVSAVGHKNIWGIIHFTSNFTQSFLNRFKMGRDTEPFDIYHSNVYLSLDMTDYVTSFYLQSLMYDSFREFYGDFLEACGKRRNVSNSPPLRFENPIFGSFTASYSEFTAPAVICLIQFFLPLLFTTSAIIQDKLRGITERNLVAGVTVLEVTLSTILVQCGMLIIQTLVVEYIQYVLYGHPFHGDPWLTFILLFLQGICGTMLGIFICFVTKQEQLTGFGIMAASIPIMTLSGLIWPLEAQPEGLRWFSQLLPITYSIDAIRALTIRGYSFYHPMVYMGFISTICWSCALTLWSYVQVRLNDGAP</sequence>
<comment type="subcellular location">
    <subcellularLocation>
        <location evidence="1">Membrane</location>
        <topology evidence="1">Multi-pass membrane protein</topology>
    </subcellularLocation>
</comment>
<feature type="transmembrane region" description="Helical" evidence="7">
    <location>
        <begin position="559"/>
        <end position="581"/>
    </location>
</feature>
<organism evidence="9">
    <name type="scientific">Cacopsylla melanoneura</name>
    <dbReference type="NCBI Taxonomy" id="428564"/>
    <lineage>
        <taxon>Eukaryota</taxon>
        <taxon>Metazoa</taxon>
        <taxon>Ecdysozoa</taxon>
        <taxon>Arthropoda</taxon>
        <taxon>Hexapoda</taxon>
        <taxon>Insecta</taxon>
        <taxon>Pterygota</taxon>
        <taxon>Neoptera</taxon>
        <taxon>Paraneoptera</taxon>
        <taxon>Hemiptera</taxon>
        <taxon>Sternorrhyncha</taxon>
        <taxon>Psylloidea</taxon>
        <taxon>Psyllidae</taxon>
        <taxon>Psyllinae</taxon>
        <taxon>Cacopsylla</taxon>
    </lineage>
</organism>
<keyword evidence="3" id="KW-0547">Nucleotide-binding</keyword>
<dbReference type="GO" id="GO:0016887">
    <property type="term" value="F:ATP hydrolysis activity"/>
    <property type="evidence" value="ECO:0007669"/>
    <property type="project" value="InterPro"/>
</dbReference>
<dbReference type="AlphaFoldDB" id="A0A8D9ABD8"/>
<keyword evidence="2 7" id="KW-0812">Transmembrane</keyword>
<dbReference type="SUPFAM" id="SSF52540">
    <property type="entry name" value="P-loop containing nucleoside triphosphate hydrolases"/>
    <property type="match status" value="1"/>
</dbReference>
<keyword evidence="5 7" id="KW-1133">Transmembrane helix</keyword>
<dbReference type="CDD" id="cd03230">
    <property type="entry name" value="ABC_DR_subfamily_A"/>
    <property type="match status" value="1"/>
</dbReference>
<keyword evidence="6 7" id="KW-0472">Membrane</keyword>
<evidence type="ECO:0000259" key="8">
    <source>
        <dbReference type="PROSITE" id="PS50893"/>
    </source>
</evidence>
<feature type="transmembrane region" description="Helical" evidence="7">
    <location>
        <begin position="479"/>
        <end position="502"/>
    </location>
</feature>
<dbReference type="Pfam" id="PF12698">
    <property type="entry name" value="ABC2_membrane_3"/>
    <property type="match status" value="1"/>
</dbReference>
<feature type="transmembrane region" description="Helical" evidence="7">
    <location>
        <begin position="514"/>
        <end position="539"/>
    </location>
</feature>